<feature type="transmembrane region" description="Helical" evidence="1">
    <location>
        <begin position="6"/>
        <end position="25"/>
    </location>
</feature>
<keyword evidence="1" id="KW-1133">Transmembrane helix</keyword>
<dbReference type="KEGG" id="mhf:MHF_1075"/>
<evidence type="ECO:0000313" key="2">
    <source>
        <dbReference type="EMBL" id="AEG73325.1"/>
    </source>
</evidence>
<organism evidence="2 3">
    <name type="scientific">Mycoplasma haemofelis (strain Ohio2)</name>
    <dbReference type="NCBI Taxonomy" id="859194"/>
    <lineage>
        <taxon>Bacteria</taxon>
        <taxon>Bacillati</taxon>
        <taxon>Mycoplasmatota</taxon>
        <taxon>Mollicutes</taxon>
        <taxon>Mycoplasmataceae</taxon>
        <taxon>Mycoplasma</taxon>
    </lineage>
</organism>
<evidence type="ECO:0000256" key="1">
    <source>
        <dbReference type="SAM" id="Phobius"/>
    </source>
</evidence>
<sequence length="296" mass="33440">MGVRALHIIAPLGLGAIGAGGWYGFSTLHPKNLKQYLEWQGFKLASYSHDNTWKSILEENKDLLSKIPELKGDNLPISKIRDWCYSRYGYTNFDDLKDSASKLCVDNPRTVKGSIIQKSGSIDALIKSDSSEAEKQYKVSFLFRKHIEGFKDLIGYSTPAPQKEGDAPKENLKDAYEKLKSWCDRSLLQKPTDSLISNVEIFCSPKKFKTIKELIQLNKETLLTDSSKSSELSDKHNKIKDLDSYKNDPTVTGTASEVSSLQTWCKTMENKEFSDDGVFEDYPKFRFRCVSVGSES</sequence>
<keyword evidence="1" id="KW-0472">Membrane</keyword>
<reference evidence="2 3" key="1">
    <citation type="journal article" date="2011" name="J. Bacteriol.">
        <title>Complete genome sequences of two hemotropic Mycoplasmas, Mycoplasma haemofelis strain Ohio2 and Mycoplasma suis strain Illinois.</title>
        <authorList>
            <person name="Messick J.B."/>
            <person name="Santos A.P."/>
            <person name="Guimaraes A.M."/>
        </authorList>
    </citation>
    <scope>NUCLEOTIDE SEQUENCE [LARGE SCALE GENOMIC DNA]</scope>
    <source>
        <strain evidence="2 3">Ohio2</strain>
    </source>
</reference>
<dbReference type="EMBL" id="CP002808">
    <property type="protein sequence ID" value="AEG73325.1"/>
    <property type="molecule type" value="Genomic_DNA"/>
</dbReference>
<name>F6FJH0_MYCHI</name>
<dbReference type="BioCyc" id="MHAE859194:G1GR7-1067-MONOMER"/>
<protein>
    <submittedName>
        <fullName evidence="2">Uncharacterized protein</fullName>
    </submittedName>
</protein>
<gene>
    <name evidence="2" type="ordered locus">MHF_1075</name>
</gene>
<dbReference type="AlphaFoldDB" id="F6FJH0"/>
<dbReference type="Proteomes" id="UP000007952">
    <property type="component" value="Chromosome"/>
</dbReference>
<evidence type="ECO:0000313" key="3">
    <source>
        <dbReference type="Proteomes" id="UP000007952"/>
    </source>
</evidence>
<reference key="2">
    <citation type="submission" date="2011-05" db="EMBL/GenBank/DDBJ databases">
        <title>The Genome of Mycoplasma haemofelis Strain Ohio2, a pathogenic hemoplasma of the cat.</title>
        <authorList>
            <person name="Santos A.P."/>
            <person name="Guimaraes A.M.S."/>
            <person name="SanMiguel P.J."/>
            <person name="Martin S.W."/>
            <person name="Messick J.B."/>
        </authorList>
    </citation>
    <scope>NUCLEOTIDE SEQUENCE</scope>
    <source>
        <strain>Ohio2</strain>
    </source>
</reference>
<proteinExistence type="predicted"/>
<keyword evidence="1" id="KW-0812">Transmembrane</keyword>
<dbReference type="HOGENOM" id="CLU_087907_0_0_14"/>
<accession>F6FJH0</accession>
<dbReference type="STRING" id="859194.MHF_1075"/>